<reference evidence="4" key="1">
    <citation type="submission" date="2025-08" db="UniProtKB">
        <authorList>
            <consortium name="RefSeq"/>
        </authorList>
    </citation>
    <scope>IDENTIFICATION</scope>
</reference>
<evidence type="ECO:0000313" key="4">
    <source>
        <dbReference type="RefSeq" id="XP_014672608.1"/>
    </source>
</evidence>
<dbReference type="InterPro" id="IPR050747">
    <property type="entry name" value="Mitochondrial_chaperone_BCS1"/>
</dbReference>
<keyword evidence="1" id="KW-0472">Membrane</keyword>
<dbReference type="InterPro" id="IPR003959">
    <property type="entry name" value="ATPase_AAA_core"/>
</dbReference>
<sequence>MDMGHAVETLKNSFLFQFRTGNVVVDTIITAAIVCLTTYLLMLPSHLGWLPEAWRRLRLRNRHQLMIEGRKITQGPYHSRLFYSTTFLALLHEIKSMRAAAAGVTEMTEIDVAMEQHHRNDYDYEDDAAADTVVTGFLVSQQHPFTLAPHLHVEVRISRSSDDGSSSTNVVDSFEIRLFSSVLTVDDLMAYVDTRVRVYRAHLQRDIERKQRYLVYRPPNVGTADDRVSDRCAEYDEFPFETTRSFDNVFFEGKEELAARVDFFETQRDWYRRRGVPHALGLLFHGEPGCGKTSTIKALAARTRRHVVSISLARVRSAEQLRRIFHDPTIDRRDVPISRRLYVVEDIDCAAVSHV</sequence>
<name>A0ABM1EK87_PRICU</name>
<keyword evidence="1" id="KW-1133">Transmembrane helix</keyword>
<protein>
    <submittedName>
        <fullName evidence="4">Protein HYPER-SENSITIVITY-RELATED 4-like</fullName>
    </submittedName>
</protein>
<dbReference type="Proteomes" id="UP000695022">
    <property type="component" value="Unplaced"/>
</dbReference>
<dbReference type="PANTHER" id="PTHR23070">
    <property type="entry name" value="BCS1 AAA-TYPE ATPASE"/>
    <property type="match status" value="1"/>
</dbReference>
<feature type="domain" description="ATPase AAA-type core" evidence="2">
    <location>
        <begin position="282"/>
        <end position="327"/>
    </location>
</feature>
<feature type="transmembrane region" description="Helical" evidence="1">
    <location>
        <begin position="28"/>
        <end position="50"/>
    </location>
</feature>
<evidence type="ECO:0000259" key="2">
    <source>
        <dbReference type="Pfam" id="PF00004"/>
    </source>
</evidence>
<evidence type="ECO:0000313" key="3">
    <source>
        <dbReference type="Proteomes" id="UP000695022"/>
    </source>
</evidence>
<evidence type="ECO:0000256" key="1">
    <source>
        <dbReference type="SAM" id="Phobius"/>
    </source>
</evidence>
<dbReference type="SUPFAM" id="SSF52540">
    <property type="entry name" value="P-loop containing nucleoside triphosphate hydrolases"/>
    <property type="match status" value="1"/>
</dbReference>
<dbReference type="GeneID" id="106813073"/>
<keyword evidence="3" id="KW-1185">Reference proteome</keyword>
<organism evidence="3 4">
    <name type="scientific">Priapulus caudatus</name>
    <name type="common">Priapulid worm</name>
    <dbReference type="NCBI Taxonomy" id="37621"/>
    <lineage>
        <taxon>Eukaryota</taxon>
        <taxon>Metazoa</taxon>
        <taxon>Ecdysozoa</taxon>
        <taxon>Scalidophora</taxon>
        <taxon>Priapulida</taxon>
        <taxon>Priapulimorpha</taxon>
        <taxon>Priapulimorphida</taxon>
        <taxon>Priapulidae</taxon>
        <taxon>Priapulus</taxon>
    </lineage>
</organism>
<proteinExistence type="predicted"/>
<dbReference type="Gene3D" id="3.40.50.300">
    <property type="entry name" value="P-loop containing nucleotide triphosphate hydrolases"/>
    <property type="match status" value="1"/>
</dbReference>
<dbReference type="InterPro" id="IPR027417">
    <property type="entry name" value="P-loop_NTPase"/>
</dbReference>
<dbReference type="RefSeq" id="XP_014672608.1">
    <property type="nucleotide sequence ID" value="XM_014817122.1"/>
</dbReference>
<gene>
    <name evidence="4" type="primary">LOC106813073</name>
</gene>
<accession>A0ABM1EK87</accession>
<feature type="non-terminal residue" evidence="4">
    <location>
        <position position="355"/>
    </location>
</feature>
<dbReference type="Pfam" id="PF00004">
    <property type="entry name" value="AAA"/>
    <property type="match status" value="1"/>
</dbReference>
<keyword evidence="1" id="KW-0812">Transmembrane</keyword>